<proteinExistence type="predicted"/>
<name>A0ABT6TNW1_9BACL</name>
<organism evidence="2 3">
    <name type="scientific">Cohnella hashimotonis</name>
    <dbReference type="NCBI Taxonomy" id="2826895"/>
    <lineage>
        <taxon>Bacteria</taxon>
        <taxon>Bacillati</taxon>
        <taxon>Bacillota</taxon>
        <taxon>Bacilli</taxon>
        <taxon>Bacillales</taxon>
        <taxon>Paenibacillaceae</taxon>
        <taxon>Cohnella</taxon>
    </lineage>
</organism>
<dbReference type="RefSeq" id="WP_282911251.1">
    <property type="nucleotide sequence ID" value="NZ_JAGRPV010000001.1"/>
</dbReference>
<dbReference type="SUPFAM" id="SSF48317">
    <property type="entry name" value="Acid phosphatase/Vanadium-dependent haloperoxidase"/>
    <property type="match status" value="1"/>
</dbReference>
<keyword evidence="1" id="KW-0812">Transmembrane</keyword>
<protein>
    <submittedName>
        <fullName evidence="2">Phosphatase PAP2 family protein</fullName>
    </submittedName>
</protein>
<dbReference type="Proteomes" id="UP001161691">
    <property type="component" value="Unassembled WGS sequence"/>
</dbReference>
<gene>
    <name evidence="2" type="ORF">KB449_26570</name>
</gene>
<feature type="transmembrane region" description="Helical" evidence="1">
    <location>
        <begin position="51"/>
        <end position="74"/>
    </location>
</feature>
<evidence type="ECO:0000313" key="3">
    <source>
        <dbReference type="Proteomes" id="UP001161691"/>
    </source>
</evidence>
<sequence>MNTNIKAYAKRFAPLLAMLVFPVLGLMYAAVNRVDGRVWNLVTPLDRAVPFIKWFALPYSVWIVFIYVCLLYFFVKDVRTFYRGVITYTLCALLCYLIYSVFQTTVPRPQLSGSDPFTRLVAYIYNRDQPFNCFPSIHCFSSYMVFRILASSTFKTRRSLTLVGIGSGLIILSTQFIKQHVVLDLIAAITLVELVLPVVVLAERWFAGDVSVAKRETKQAAKSTYYSS</sequence>
<evidence type="ECO:0000313" key="2">
    <source>
        <dbReference type="EMBL" id="MDI4648546.1"/>
    </source>
</evidence>
<accession>A0ABT6TNW1</accession>
<keyword evidence="1" id="KW-0472">Membrane</keyword>
<feature type="transmembrane region" description="Helical" evidence="1">
    <location>
        <begin position="12"/>
        <end position="31"/>
    </location>
</feature>
<comment type="caution">
    <text evidence="2">The sequence shown here is derived from an EMBL/GenBank/DDBJ whole genome shotgun (WGS) entry which is preliminary data.</text>
</comment>
<evidence type="ECO:0000256" key="1">
    <source>
        <dbReference type="SAM" id="Phobius"/>
    </source>
</evidence>
<keyword evidence="1" id="KW-1133">Transmembrane helix</keyword>
<feature type="transmembrane region" description="Helical" evidence="1">
    <location>
        <begin position="183"/>
        <end position="206"/>
    </location>
</feature>
<dbReference type="InterPro" id="IPR036938">
    <property type="entry name" value="PAP2/HPO_sf"/>
</dbReference>
<feature type="transmembrane region" description="Helical" evidence="1">
    <location>
        <begin position="81"/>
        <end position="102"/>
    </location>
</feature>
<keyword evidence="3" id="KW-1185">Reference proteome</keyword>
<reference evidence="2" key="1">
    <citation type="submission" date="2023-04" db="EMBL/GenBank/DDBJ databases">
        <title>Comparative genomic analysis of Cohnella hashimotonis sp. nov., isolated from the International Space Station.</title>
        <authorList>
            <person name="Venkateswaran K."/>
            <person name="Simpson A."/>
        </authorList>
    </citation>
    <scope>NUCLEOTIDE SEQUENCE</scope>
    <source>
        <strain evidence="2">F6_2S_P_1</strain>
    </source>
</reference>
<dbReference type="EMBL" id="JAGRPV010000001">
    <property type="protein sequence ID" value="MDI4648546.1"/>
    <property type="molecule type" value="Genomic_DNA"/>
</dbReference>